<evidence type="ECO:0000313" key="10">
    <source>
        <dbReference type="Ensembl" id="ENSMICP00000017096.2"/>
    </source>
</evidence>
<dbReference type="Gene3D" id="3.90.320.10">
    <property type="match status" value="1"/>
</dbReference>
<evidence type="ECO:0000256" key="8">
    <source>
        <dbReference type="HAMAP-Rule" id="MF_03030"/>
    </source>
</evidence>
<dbReference type="FunFam" id="3.90.320.10:FF:000005">
    <property type="entry name" value="Mitochondrial genome maintenance exonuclease 1"/>
    <property type="match status" value="1"/>
</dbReference>
<sequence length="404" mass="46774">LKMKAFQTICRQLRRSKRFSVEPAALVHFSTSCYSCGRNKKMNPYEEVDQEKYSHVVQSVLSFRGLARTPESLFDEDALLYGPVSKQKPPKQQEESRVPQNWFPIFNPERNVKPDTSDVSIPLKIPLQRNVVPSVTRILQETMTKQQIFYLERWKQRMILELGENGFKEYTSNIFLQGKRFHEALERILSPQRDLKETDENLKSGYVESVQHILKDISGVRALESAVQHETLKYIGLLDCVAEYQGKLCVIDWKTSEKPKPFIRNTFDNPLQVVAYMGAMNHDANYSFQVQCGLIVVLCSQYWAKWLLRLKNNRKEKESEYAEMRWGSRCCVRTFSSWEDKIAGYCNLKTCIGATGSECYINAHRSVNLLKCIATKNLKSQESLDLKSWTSARSIPTILHLLFT</sequence>
<dbReference type="Ensembl" id="ENSMICT00000032834.2">
    <property type="protein sequence ID" value="ENSMICP00000017096.2"/>
    <property type="gene ID" value="ENSMICG00000032475.2"/>
</dbReference>
<feature type="active site" evidence="8">
    <location>
        <position position="252"/>
    </location>
</feature>
<keyword evidence="5 8" id="KW-0496">Mitochondrion</keyword>
<reference evidence="10" key="3">
    <citation type="submission" date="2025-09" db="UniProtKB">
        <authorList>
            <consortium name="Ensembl"/>
        </authorList>
    </citation>
    <scope>IDENTIFICATION</scope>
</reference>
<comment type="function">
    <text evidence="7">Metal-dependent single-stranded DNA (ssDNA) exonuclease involved in mitochondrial genome maintenance. Has preference for 5'-3' exonuclease activity but is also capable of endonuclease activity on linear substrates. Necessary for maintenance of proper 7S DNA levels. Probably involved in mitochondrial DNA (mtDNA) repair, possibly via the processing of displaced DNA containing Okazaki fragments during RNA-primed DNA synthesis on the lagging strand or via processing of DNA flaps during long-patch base excision repair. Specifically binds 5-hydroxymethylcytosine (5hmC)-containing DNA in stem cells.</text>
</comment>
<evidence type="ECO:0000259" key="9">
    <source>
        <dbReference type="Pfam" id="PF12705"/>
    </source>
</evidence>
<feature type="active site" evidence="8">
    <location>
        <position position="239"/>
    </location>
</feature>
<keyword evidence="4 8" id="KW-0269">Exonuclease</keyword>
<dbReference type="GO" id="GO:0005739">
    <property type="term" value="C:mitochondrion"/>
    <property type="evidence" value="ECO:0007669"/>
    <property type="project" value="UniProtKB-SubCell"/>
</dbReference>
<evidence type="ECO:0000256" key="7">
    <source>
        <dbReference type="ARBA" id="ARBA00093440"/>
    </source>
</evidence>
<reference evidence="10" key="1">
    <citation type="submission" date="2016-12" db="EMBL/GenBank/DDBJ databases">
        <title>Mouse lemur reference genome and diversity panel.</title>
        <authorList>
            <person name="Harris R."/>
            <person name="Larsen P."/>
            <person name="Liu Y."/>
            <person name="Hughes D.S."/>
            <person name="Murali S."/>
            <person name="Raveendran M."/>
            <person name="Korchina V."/>
            <person name="Wang M."/>
            <person name="Jhangiani S."/>
            <person name="Bandaranaike D."/>
            <person name="Bellair M."/>
            <person name="Blankenburg K."/>
            <person name="Chao H."/>
            <person name="Dahdouli M."/>
            <person name="Dinh H."/>
            <person name="Doddapaneni H."/>
            <person name="English A."/>
            <person name="Firestine M."/>
            <person name="Gnanaolivu R."/>
            <person name="Gross S."/>
            <person name="Hernandez B."/>
            <person name="Javaid M."/>
            <person name="Jayaseelan J."/>
            <person name="Jones J."/>
            <person name="Khan Z."/>
            <person name="Kovar C."/>
            <person name="Kurapati P."/>
            <person name="Le B."/>
            <person name="Lee S."/>
            <person name="Li M."/>
            <person name="Mathew T."/>
            <person name="Narasimhan A."/>
            <person name="Ngo D."/>
            <person name="Nguyen L."/>
            <person name="Okwuonu G."/>
            <person name="Ongeri F."/>
            <person name="Osuji N."/>
            <person name="Pu L.-L."/>
            <person name="Puazo M."/>
            <person name="Quiroz J."/>
            <person name="Raj R."/>
            <person name="Rajbhandari K."/>
            <person name="Reid J.G."/>
            <person name="Santibanez J."/>
            <person name="Sexton D."/>
            <person name="Skinner E."/>
            <person name="Vee V."/>
            <person name="Weissenberger G."/>
            <person name="Wu Y."/>
            <person name="Xin Y."/>
            <person name="Han Y."/>
            <person name="Campbell C."/>
            <person name="Brown A."/>
            <person name="Sullivan B."/>
            <person name="Shelton J."/>
            <person name="Brown S."/>
            <person name="Dudchenko O."/>
            <person name="Machol I."/>
            <person name="Durand N."/>
            <person name="Shamim M."/>
            <person name="Lieberman A."/>
            <person name="Muzny D.M."/>
            <person name="Richards S."/>
            <person name="Yoder A."/>
            <person name="Worley K.C."/>
            <person name="Rogers J."/>
            <person name="Gibbs R.A."/>
        </authorList>
    </citation>
    <scope>NUCLEOTIDE SEQUENCE [LARGE SCALE GENOMIC DNA]</scope>
</reference>
<accession>A0A8C5V878</accession>
<dbReference type="GeneTree" id="ENSGT00390000003349"/>
<dbReference type="HAMAP" id="MF_03030">
    <property type="entry name" value="MGME1"/>
    <property type="match status" value="1"/>
</dbReference>
<evidence type="ECO:0000256" key="4">
    <source>
        <dbReference type="ARBA" id="ARBA00022839"/>
    </source>
</evidence>
<dbReference type="PANTHER" id="PTHR31340:SF3">
    <property type="entry name" value="MITOCHONDRIAL GENOME MAINTENANCE EXONUCLEASE 1"/>
    <property type="match status" value="1"/>
</dbReference>
<dbReference type="InterPro" id="IPR038726">
    <property type="entry name" value="PDDEXK_AddAB-type"/>
</dbReference>
<feature type="domain" description="PD-(D/E)XK endonuclease-like" evidence="9">
    <location>
        <begin position="200"/>
        <end position="297"/>
    </location>
</feature>
<keyword evidence="3 8" id="KW-0378">Hydrolase</keyword>
<dbReference type="PANTHER" id="PTHR31340">
    <property type="entry name" value="MITOCHONDRIAL GENOME MAINTENANCE EXONUCLEASE 1"/>
    <property type="match status" value="1"/>
</dbReference>
<gene>
    <name evidence="10" type="primary">LOC105879724</name>
    <name evidence="8" type="synonym">MGME1</name>
</gene>
<comment type="subcellular location">
    <subcellularLocation>
        <location evidence="8">Mitochondrion</location>
    </subcellularLocation>
</comment>
<keyword evidence="2" id="KW-0227">DNA damage</keyword>
<dbReference type="AlphaFoldDB" id="A0A8C5V878"/>
<comment type="similarity">
    <text evidence="8">Belongs to the MGME1 family.</text>
</comment>
<dbReference type="Pfam" id="PF12705">
    <property type="entry name" value="PDDEXK_1"/>
    <property type="match status" value="1"/>
</dbReference>
<comment type="function">
    <text evidence="8">Metal-dependent single-stranded DNA (ssDNA) exonuclease involved in mitochondrial genome maintenance. Has preference for 5'-3' exonuclease activity but is also capable of endoduclease activity on linear substrates. Necessary for maintenance of proper 7S DNA levels. Probably involved in mitochondrial DNA (mtDNA) repair, possibly via the processing of displaced DNA containing Okazaki fragments during RNA-primed DNA synthesis on the lagging strand or via processing of DNA flaps during long-patch base excision repair.</text>
</comment>
<reference evidence="10" key="2">
    <citation type="submission" date="2025-08" db="UniProtKB">
        <authorList>
            <consortium name="Ensembl"/>
        </authorList>
    </citation>
    <scope>IDENTIFICATION</scope>
</reference>
<dbReference type="GO" id="GO:0006264">
    <property type="term" value="P:mitochondrial DNA replication"/>
    <property type="evidence" value="ECO:0007669"/>
    <property type="project" value="TreeGrafter"/>
</dbReference>
<dbReference type="InterPro" id="IPR011604">
    <property type="entry name" value="PDDEXK-like_dom_sf"/>
</dbReference>
<dbReference type="GO" id="GO:0043504">
    <property type="term" value="P:mitochondrial DNA repair"/>
    <property type="evidence" value="ECO:0007669"/>
    <property type="project" value="UniProtKB-UniRule"/>
</dbReference>
<keyword evidence="1 8" id="KW-0540">Nuclease</keyword>
<evidence type="ECO:0000256" key="5">
    <source>
        <dbReference type="ARBA" id="ARBA00023128"/>
    </source>
</evidence>
<evidence type="ECO:0000256" key="1">
    <source>
        <dbReference type="ARBA" id="ARBA00022722"/>
    </source>
</evidence>
<dbReference type="Proteomes" id="UP000694394">
    <property type="component" value="Chromosome 18"/>
</dbReference>
<dbReference type="EMBL" id="ABDC03021537">
    <property type="status" value="NOT_ANNOTATED_CDS"/>
    <property type="molecule type" value="Genomic_DNA"/>
</dbReference>
<evidence type="ECO:0000256" key="3">
    <source>
        <dbReference type="ARBA" id="ARBA00022801"/>
    </source>
</evidence>
<proteinExistence type="inferred from homology"/>
<protein>
    <recommendedName>
        <fullName evidence="8">Mitochondrial genome maintenance exonuclease 1</fullName>
        <ecNumber evidence="8">3.1.-.-</ecNumber>
    </recommendedName>
</protein>
<keyword evidence="11" id="KW-1185">Reference proteome</keyword>
<dbReference type="EMBL" id="ABDC03021538">
    <property type="status" value="NOT_ANNOTATED_CDS"/>
    <property type="molecule type" value="Genomic_DNA"/>
</dbReference>
<dbReference type="EC" id="3.1.-.-" evidence="8"/>
<organism evidence="10 11">
    <name type="scientific">Microcebus murinus</name>
    <name type="common">Gray mouse lemur</name>
    <name type="synonym">Lemur murinus</name>
    <dbReference type="NCBI Taxonomy" id="30608"/>
    <lineage>
        <taxon>Eukaryota</taxon>
        <taxon>Metazoa</taxon>
        <taxon>Chordata</taxon>
        <taxon>Craniata</taxon>
        <taxon>Vertebrata</taxon>
        <taxon>Euteleostomi</taxon>
        <taxon>Mammalia</taxon>
        <taxon>Eutheria</taxon>
        <taxon>Euarchontoglires</taxon>
        <taxon>Primates</taxon>
        <taxon>Strepsirrhini</taxon>
        <taxon>Lemuriformes</taxon>
        <taxon>Cheirogaleidae</taxon>
        <taxon>Microcebus</taxon>
    </lineage>
</organism>
<keyword evidence="6" id="KW-0234">DNA repair</keyword>
<evidence type="ECO:0000256" key="2">
    <source>
        <dbReference type="ARBA" id="ARBA00022763"/>
    </source>
</evidence>
<evidence type="ECO:0000313" key="11">
    <source>
        <dbReference type="Proteomes" id="UP000694394"/>
    </source>
</evidence>
<name>A0A8C5V878_MICMU</name>
<feature type="active site" evidence="8">
    <location>
        <position position="254"/>
    </location>
</feature>
<dbReference type="GO" id="GO:0008297">
    <property type="term" value="F:single-stranded DNA exodeoxyribonuclease activity"/>
    <property type="evidence" value="ECO:0007669"/>
    <property type="project" value="UniProtKB-UniRule"/>
</dbReference>
<evidence type="ECO:0000256" key="6">
    <source>
        <dbReference type="ARBA" id="ARBA00023204"/>
    </source>
</evidence>